<dbReference type="PANTHER" id="PTHR47829">
    <property type="entry name" value="HYDROLASE, PUTATIVE (AFU_ORTHOLOGUE AFUA_1G12880)-RELATED"/>
    <property type="match status" value="1"/>
</dbReference>
<evidence type="ECO:0000313" key="2">
    <source>
        <dbReference type="EMBL" id="MCP2331032.1"/>
    </source>
</evidence>
<protein>
    <submittedName>
        <fullName evidence="2">Kinase, aminoglycoside phosphotransferase (APT) family</fullName>
    </submittedName>
</protein>
<dbReference type="InterPro" id="IPR052898">
    <property type="entry name" value="ACAD10-like"/>
</dbReference>
<dbReference type="InterPro" id="IPR002575">
    <property type="entry name" value="Aminoglycoside_PTrfase"/>
</dbReference>
<sequence length="350" mass="37178">MSDDDSAHLPGGDAAGPPGLDLARLRAHLAEHLPGGVVGELGARLLTGGRSNLTYLVWDGVRRWAVRRPPLGHVLPTAHDMGREHRVLAALTGTPVPAPVPFLLCRDPAVLGAPFFVMEFVEGEVPNAGSLRGHGGGHARRVGGCLVDRLVELHAVDVDAVGLGDFGRPSGFLDRQLRRWWRQLEGSRSRPTPELDGLRAALATAVPVSPAPTLVHGDFRVDNAVFGPDGTVRALLDWEMSTLGDPLTDLGMLLVYGRRAPLDGQDPVNARTVPGFPDEDELVARYVAGSGRDAAGLPWYVALGFLKLAVILEGIHYRHQQGRTAGPGFEGIGDLVRPLAVAGHRALDGG</sequence>
<evidence type="ECO:0000259" key="1">
    <source>
        <dbReference type="Pfam" id="PF01636"/>
    </source>
</evidence>
<organism evidence="2 3">
    <name type="scientific">Actinoalloteichus caeruleus DSM 43889</name>
    <dbReference type="NCBI Taxonomy" id="1120930"/>
    <lineage>
        <taxon>Bacteria</taxon>
        <taxon>Bacillati</taxon>
        <taxon>Actinomycetota</taxon>
        <taxon>Actinomycetes</taxon>
        <taxon>Pseudonocardiales</taxon>
        <taxon>Pseudonocardiaceae</taxon>
        <taxon>Actinoalloteichus</taxon>
        <taxon>Actinoalloteichus cyanogriseus</taxon>
    </lineage>
</organism>
<dbReference type="Gene3D" id="3.90.1200.10">
    <property type="match status" value="1"/>
</dbReference>
<feature type="domain" description="Aminoglycoside phosphotransferase" evidence="1">
    <location>
        <begin position="44"/>
        <end position="265"/>
    </location>
</feature>
<dbReference type="Proteomes" id="UP000791080">
    <property type="component" value="Unassembled WGS sequence"/>
</dbReference>
<dbReference type="Pfam" id="PF01636">
    <property type="entry name" value="APH"/>
    <property type="match status" value="1"/>
</dbReference>
<dbReference type="RefSeq" id="WP_051314338.1">
    <property type="nucleotide sequence ID" value="NZ_AUBJ02000001.1"/>
</dbReference>
<gene>
    <name evidence="2" type="ORF">G443_001302</name>
</gene>
<dbReference type="SUPFAM" id="SSF56112">
    <property type="entry name" value="Protein kinase-like (PK-like)"/>
    <property type="match status" value="1"/>
</dbReference>
<name>A0ABT1JEU5_ACTCY</name>
<reference evidence="2 3" key="1">
    <citation type="submission" date="2022-06" db="EMBL/GenBank/DDBJ databases">
        <title>Genomic Encyclopedia of Type Strains, Phase I: the one thousand microbial genomes (KMG-I) project.</title>
        <authorList>
            <person name="Kyrpides N."/>
        </authorList>
    </citation>
    <scope>NUCLEOTIDE SEQUENCE [LARGE SCALE GENOMIC DNA]</scope>
    <source>
        <strain evidence="2 3">DSM 43889</strain>
    </source>
</reference>
<comment type="caution">
    <text evidence="2">The sequence shown here is derived from an EMBL/GenBank/DDBJ whole genome shotgun (WGS) entry which is preliminary data.</text>
</comment>
<dbReference type="InterPro" id="IPR041726">
    <property type="entry name" value="ACAD10_11_N"/>
</dbReference>
<dbReference type="InterPro" id="IPR011009">
    <property type="entry name" value="Kinase-like_dom_sf"/>
</dbReference>
<dbReference type="GO" id="GO:0016301">
    <property type="term" value="F:kinase activity"/>
    <property type="evidence" value="ECO:0007669"/>
    <property type="project" value="UniProtKB-KW"/>
</dbReference>
<proteinExistence type="predicted"/>
<evidence type="ECO:0000313" key="3">
    <source>
        <dbReference type="Proteomes" id="UP000791080"/>
    </source>
</evidence>
<dbReference type="CDD" id="cd05154">
    <property type="entry name" value="ACAD10_11_N-like"/>
    <property type="match status" value="1"/>
</dbReference>
<dbReference type="EMBL" id="AUBJ02000001">
    <property type="protein sequence ID" value="MCP2331032.1"/>
    <property type="molecule type" value="Genomic_DNA"/>
</dbReference>
<keyword evidence="2" id="KW-0808">Transferase</keyword>
<dbReference type="Gene3D" id="3.30.200.20">
    <property type="entry name" value="Phosphorylase Kinase, domain 1"/>
    <property type="match status" value="1"/>
</dbReference>
<accession>A0ABT1JEU5</accession>
<keyword evidence="2" id="KW-0418">Kinase</keyword>
<keyword evidence="3" id="KW-1185">Reference proteome</keyword>
<dbReference type="PANTHER" id="PTHR47829:SF1">
    <property type="entry name" value="HAD FAMILY PHOSPHATASE"/>
    <property type="match status" value="1"/>
</dbReference>